<dbReference type="Proteomes" id="UP000475325">
    <property type="component" value="Unassembled WGS sequence"/>
</dbReference>
<name>A0A7C8J5T9_ORBOL</name>
<protein>
    <submittedName>
        <fullName evidence="1">Uncharacterized protein</fullName>
    </submittedName>
</protein>
<accession>A0A7C8J5T9</accession>
<dbReference type="EMBL" id="WIQW01000057">
    <property type="protein sequence ID" value="KAF3091319.1"/>
    <property type="molecule type" value="Genomic_DNA"/>
</dbReference>
<proteinExistence type="predicted"/>
<evidence type="ECO:0000313" key="1">
    <source>
        <dbReference type="EMBL" id="KAF3091319.1"/>
    </source>
</evidence>
<gene>
    <name evidence="1" type="ORF">TWF102_008867</name>
</gene>
<organism evidence="1 2">
    <name type="scientific">Orbilia oligospora</name>
    <name type="common">Nematode-trapping fungus</name>
    <name type="synonym">Arthrobotrys oligospora</name>
    <dbReference type="NCBI Taxonomy" id="2813651"/>
    <lineage>
        <taxon>Eukaryota</taxon>
        <taxon>Fungi</taxon>
        <taxon>Dikarya</taxon>
        <taxon>Ascomycota</taxon>
        <taxon>Pezizomycotina</taxon>
        <taxon>Orbiliomycetes</taxon>
        <taxon>Orbiliales</taxon>
        <taxon>Orbiliaceae</taxon>
        <taxon>Orbilia</taxon>
    </lineage>
</organism>
<dbReference type="AlphaFoldDB" id="A0A7C8J5T9"/>
<reference evidence="1 2" key="1">
    <citation type="submission" date="2019-06" db="EMBL/GenBank/DDBJ databases">
        <authorList>
            <person name="Palmer J.M."/>
        </authorList>
    </citation>
    <scope>NUCLEOTIDE SEQUENCE [LARGE SCALE GENOMIC DNA]</scope>
    <source>
        <strain evidence="1 2">TWF102</strain>
    </source>
</reference>
<evidence type="ECO:0000313" key="2">
    <source>
        <dbReference type="Proteomes" id="UP000475325"/>
    </source>
</evidence>
<sequence length="119" mass="13777">MAAAWLKCFYVGTKFINLGGTGTKRASVVELCGKFMRFEIRRFKYRNNQDNDTDVLRSKKFVSTRVFLCCKLETGALILEELEGNRYVFAVSVILLLRRSKYWCETAGRDVSSNYNYES</sequence>
<comment type="caution">
    <text evidence="1">The sequence shown here is derived from an EMBL/GenBank/DDBJ whole genome shotgun (WGS) entry which is preliminary data.</text>
</comment>